<evidence type="ECO:0000259" key="1">
    <source>
        <dbReference type="Pfam" id="PF24481"/>
    </source>
</evidence>
<dbReference type="InterPro" id="IPR056003">
    <property type="entry name" value="CT398_CC_hairpin"/>
</dbReference>
<reference evidence="2 4" key="1">
    <citation type="submission" date="2015-04" db="EMBL/GenBank/DDBJ databases">
        <title>Draft genome sequence of Rathayibacter toxicus strain FH-142 (AKA 70134 or CS 32), a Western Australian isolate.</title>
        <authorList>
            <consortium name="Consortium for Microbial Forensics and Genomics (microFORGE)"/>
            <person name="Knight B.M."/>
            <person name="Roberts D.P."/>
            <person name="Lin D."/>
            <person name="Hari K."/>
            <person name="Fletcher J."/>
            <person name="Melcher U."/>
            <person name="Blagden T."/>
            <person name="Luster D.G."/>
            <person name="Sechler A.J."/>
            <person name="Schneider W.L."/>
            <person name="Winegar R.A."/>
        </authorList>
    </citation>
    <scope>NUCLEOTIDE SEQUENCE [LARGE SCALE GENOMIC DNA]</scope>
    <source>
        <strain evidence="2 4">FH142</strain>
    </source>
</reference>
<dbReference type="OrthoDB" id="9784388at2"/>
<reference evidence="3 5" key="2">
    <citation type="submission" date="2018-02" db="EMBL/GenBank/DDBJ databases">
        <title>Bacteriophage NCPPB3778 and a type I-E CRISPR drive the evolution of the US Biological Select Agent, Rathayibacter toxicus.</title>
        <authorList>
            <person name="Davis E.W.II."/>
            <person name="Tabima J.F."/>
            <person name="Weisberg A.J."/>
            <person name="Lopes L.D."/>
            <person name="Wiseman M.S."/>
            <person name="Wiseman M.S."/>
            <person name="Pupko T."/>
            <person name="Belcher M.S."/>
            <person name="Sechler A.J."/>
            <person name="Tancos M.A."/>
            <person name="Schroeder B.K."/>
            <person name="Murray T.D."/>
            <person name="Luster D.G."/>
            <person name="Schneider W.L."/>
            <person name="Rogers E."/>
            <person name="Andreote F.D."/>
            <person name="Grunwald N.J."/>
            <person name="Putnam M.L."/>
            <person name="Chang J.H."/>
        </authorList>
    </citation>
    <scope>NUCLEOTIDE SEQUENCE [LARGE SCALE GENOMIC DNA]</scope>
    <source>
        <strain evidence="3 5">FH99</strain>
    </source>
</reference>
<protein>
    <recommendedName>
        <fullName evidence="1">CT398-like coiled coil hairpin domain-containing protein</fullName>
    </recommendedName>
</protein>
<dbReference type="Proteomes" id="UP000237966">
    <property type="component" value="Unassembled WGS sequence"/>
</dbReference>
<dbReference type="Pfam" id="PF24481">
    <property type="entry name" value="CT398_CC"/>
    <property type="match status" value="1"/>
</dbReference>
<feature type="domain" description="CT398-like coiled coil hairpin" evidence="1">
    <location>
        <begin position="14"/>
        <end position="192"/>
    </location>
</feature>
<dbReference type="Gene3D" id="1.10.287.1490">
    <property type="match status" value="1"/>
</dbReference>
<accession>A0A0C5BHD2</accession>
<dbReference type="GeneID" id="93667125"/>
<gene>
    <name evidence="3" type="ORF">C5C51_05940</name>
    <name evidence="2" type="ORF">VT73_08270</name>
</gene>
<dbReference type="eggNOG" id="COG1579">
    <property type="taxonomic scope" value="Bacteria"/>
</dbReference>
<dbReference type="PATRIC" id="fig|145458.7.peg.1417"/>
<organism evidence="2 4">
    <name type="scientific">Rathayibacter toxicus</name>
    <dbReference type="NCBI Taxonomy" id="145458"/>
    <lineage>
        <taxon>Bacteria</taxon>
        <taxon>Bacillati</taxon>
        <taxon>Actinomycetota</taxon>
        <taxon>Actinomycetes</taxon>
        <taxon>Micrococcales</taxon>
        <taxon>Microbacteriaceae</taxon>
        <taxon>Rathayibacter</taxon>
    </lineage>
</organism>
<dbReference type="KEGG" id="rtx:TI83_06170"/>
<proteinExistence type="predicted"/>
<dbReference type="RefSeq" id="WP_027691318.1">
    <property type="nucleotide sequence ID" value="NZ_CP010848.1"/>
</dbReference>
<evidence type="ECO:0000313" key="5">
    <source>
        <dbReference type="Proteomes" id="UP000237966"/>
    </source>
</evidence>
<dbReference type="STRING" id="145458.APU90_00310"/>
<dbReference type="KEGG" id="rtc:APU90_00310"/>
<name>A0A0C5BHD2_9MICO</name>
<dbReference type="EMBL" id="PSWU01000007">
    <property type="protein sequence ID" value="PPI15317.1"/>
    <property type="molecule type" value="Genomic_DNA"/>
</dbReference>
<evidence type="ECO:0000313" key="3">
    <source>
        <dbReference type="EMBL" id="PPI15317.1"/>
    </source>
</evidence>
<dbReference type="Proteomes" id="UP000052979">
    <property type="component" value="Unassembled WGS sequence"/>
</dbReference>
<dbReference type="AlphaFoldDB" id="A0A0C5BHD2"/>
<evidence type="ECO:0000313" key="2">
    <source>
        <dbReference type="EMBL" id="KKM44537.1"/>
    </source>
</evidence>
<sequence>MKASPAHQRELLTLASLDMRGAQLRHAIATLPQIAAIQAMQARDTETRHMLAERTGRLEDAHAELGRMQSDVAVVEKRLARDRERLLTATSTKDITALDAEITALLKRRGDLEDIELTLMERIEGMEAEASAAQSERDAVVASLAALAAERDALAEKLAAKQEALARDRVALIESMPADLVELYEKQRARYGLGAALLRGTVSGGSGVALTESDLSWIRASAPDEVILCPDSGCILVRGDELSVS</sequence>
<dbReference type="EMBL" id="LBFI01000053">
    <property type="protein sequence ID" value="KKM44537.1"/>
    <property type="molecule type" value="Genomic_DNA"/>
</dbReference>
<comment type="caution">
    <text evidence="2">The sequence shown here is derived from an EMBL/GenBank/DDBJ whole genome shotgun (WGS) entry which is preliminary data.</text>
</comment>
<keyword evidence="4" id="KW-1185">Reference proteome</keyword>
<evidence type="ECO:0000313" key="4">
    <source>
        <dbReference type="Proteomes" id="UP000052979"/>
    </source>
</evidence>